<evidence type="ECO:0000313" key="6">
    <source>
        <dbReference type="EMBL" id="CBA28743.1"/>
    </source>
</evidence>
<feature type="domain" description="6-phosphogluconate dehydrogenase NADP-binding" evidence="4">
    <location>
        <begin position="32"/>
        <end position="184"/>
    </location>
</feature>
<evidence type="ECO:0000256" key="1">
    <source>
        <dbReference type="ARBA" id="ARBA00023002"/>
    </source>
</evidence>
<dbReference type="EMBL" id="FN543104">
    <property type="protein sequence ID" value="CBA28743.1"/>
    <property type="molecule type" value="Genomic_DNA"/>
</dbReference>
<feature type="domain" description="3-hydroxyisobutyrate dehydrogenase-like NAD-binding" evidence="5">
    <location>
        <begin position="192"/>
        <end position="307"/>
    </location>
</feature>
<organism evidence="6">
    <name type="scientific">Curvibacter symbiont subsp. Hydra magnipapillata</name>
    <dbReference type="NCBI Taxonomy" id="667019"/>
    <lineage>
        <taxon>Bacteria</taxon>
        <taxon>Pseudomonadati</taxon>
        <taxon>Pseudomonadota</taxon>
        <taxon>Betaproteobacteria</taxon>
        <taxon>Burkholderiales</taxon>
        <taxon>Comamonadaceae</taxon>
        <taxon>Curvibacter</taxon>
    </lineage>
</organism>
<dbReference type="PIRSF" id="PIRSF000103">
    <property type="entry name" value="HIBADH"/>
    <property type="match status" value="1"/>
</dbReference>
<gene>
    <name evidence="6" type="primary">glxR</name>
    <name evidence="6" type="ORF">Csp_A08670</name>
</gene>
<dbReference type="SUPFAM" id="SSF51735">
    <property type="entry name" value="NAD(P)-binding Rossmann-fold domains"/>
    <property type="match status" value="1"/>
</dbReference>
<reference evidence="6" key="1">
    <citation type="journal article" date="2010" name="Nature">
        <title>The dynamic genome of Hydra.</title>
        <authorList>
            <person name="Chapman J.A."/>
            <person name="Kirkness E.F."/>
            <person name="Simakov O."/>
            <person name="Hampson S.E."/>
            <person name="Mitros T."/>
            <person name="Weinmaier T."/>
            <person name="Rattei T."/>
            <person name="Balasubramanian P.G."/>
            <person name="Borman J."/>
            <person name="Busam D."/>
            <person name="Disbennett K."/>
            <person name="Pfannkoch C."/>
            <person name="Sumin N."/>
            <person name="Sutton G."/>
            <person name="Viswanathan L."/>
            <person name="Walenz B."/>
            <person name="Goodstein D.M."/>
            <person name="Hellsten U."/>
            <person name="Kawashima T."/>
            <person name="Prochnik S.E."/>
            <person name="Putnam N.H."/>
            <person name="Shu S."/>
            <person name="Blumberg B."/>
            <person name="Dana C.E."/>
            <person name="Gee L."/>
            <person name="Kibler D.F."/>
            <person name="Law L."/>
            <person name="Lindgens D."/>
            <person name="Martinez D.E."/>
            <person name="Peng J."/>
            <person name="Wigge P.A."/>
            <person name="Bertulat B."/>
            <person name="Guder C."/>
            <person name="Nakamura Y."/>
            <person name="Ozbek S."/>
            <person name="Watanabe H."/>
            <person name="Khalturin K."/>
            <person name="Hemmrich G."/>
            <person name="Franke A."/>
            <person name="Augustin R."/>
            <person name="Fraune S."/>
            <person name="Hayakawa E."/>
            <person name="Hayakawa S."/>
            <person name="Hirose M."/>
            <person name="Hwang J."/>
            <person name="Ikeo K."/>
            <person name="Nishimiya-Fujisawa C."/>
            <person name="Ogura A."/>
            <person name="Takahashi T."/>
            <person name="Steinmetz P.R."/>
            <person name="Zhang X."/>
            <person name="Aufschnaiter R."/>
            <person name="Eder M.K."/>
            <person name="Gorny A.K."/>
            <person name="Salvenmoser W."/>
            <person name="Heimberg A.M."/>
            <person name="Wheeler B.M."/>
            <person name="Peterson K.J."/>
            <person name="Boettger A."/>
            <person name="Tischler P."/>
            <person name="Wolf A."/>
            <person name="Gojobori T."/>
            <person name="Remington K.A."/>
            <person name="Strausberg R.L."/>
            <person name="Venter J."/>
            <person name="Technau U."/>
            <person name="Hobmayer B."/>
            <person name="Bosch T.C."/>
            <person name="Holstein T.W."/>
            <person name="Fujisawa T."/>
            <person name="Bode H.R."/>
            <person name="David C.N."/>
            <person name="Rokhsar D.S."/>
            <person name="Steele R.E."/>
        </authorList>
    </citation>
    <scope>NUCLEOTIDE SEQUENCE</scope>
</reference>
<dbReference type="Gene3D" id="1.10.1040.10">
    <property type="entry name" value="N-(1-d-carboxylethyl)-l-norvaline Dehydrogenase, domain 2"/>
    <property type="match status" value="1"/>
</dbReference>
<dbReference type="AlphaFoldDB" id="C9Y9R6"/>
<dbReference type="GO" id="GO:0051287">
    <property type="term" value="F:NAD binding"/>
    <property type="evidence" value="ECO:0007669"/>
    <property type="project" value="InterPro"/>
</dbReference>
<dbReference type="Gene3D" id="3.40.50.720">
    <property type="entry name" value="NAD(P)-binding Rossmann-like Domain"/>
    <property type="match status" value="1"/>
</dbReference>
<feature type="active site" evidence="3">
    <location>
        <position position="198"/>
    </location>
</feature>
<dbReference type="InterPro" id="IPR029154">
    <property type="entry name" value="HIBADH-like_NADP-bd"/>
</dbReference>
<dbReference type="EC" id="1.1.1.60" evidence="6"/>
<dbReference type="GO" id="GO:0004616">
    <property type="term" value="F:phosphogluconate dehydrogenase (decarboxylating) activity"/>
    <property type="evidence" value="ECO:0007669"/>
    <property type="project" value="UniProtKB-EC"/>
</dbReference>
<keyword evidence="1 6" id="KW-0560">Oxidoreductase</keyword>
<dbReference type="InterPro" id="IPR015815">
    <property type="entry name" value="HIBADH-related"/>
</dbReference>
<dbReference type="InterPro" id="IPR036291">
    <property type="entry name" value="NAD(P)-bd_dom_sf"/>
</dbReference>
<dbReference type="Pfam" id="PF03446">
    <property type="entry name" value="NAD_binding_2"/>
    <property type="match status" value="1"/>
</dbReference>
<dbReference type="PANTHER" id="PTHR43060:SF15">
    <property type="entry name" value="3-HYDROXYISOBUTYRATE DEHYDROGENASE-LIKE 1, MITOCHONDRIAL-RELATED"/>
    <property type="match status" value="1"/>
</dbReference>
<sequence>MSAPRQPSRYKPSPPLAGRRYSQVQEHTDTMKIALLGIGLMGFPMGRRLCEAGHTVHVWNRTPAKAERLIAFGAIVHPTAAHAVAEADMVITMLDHGGIVSHVLFELGAADAIKQGTLLVDMSSIKPVEARDHAARLSERGVDYLDAPVSGGTLGAEQGTLAIMAGGKATNFERAMPVLKIFGRPTHVGPIGSGQLTKLANQMIVGATIGIVAEALLLCERGGANMGKVKEAITGGFADSRILQVHGQRMVDRDFAPRARMTVQIKDLRNALATASEVGFDAPITTLFEKLYAEGIEHGLSDLDHAGLFVELASRNGMS</sequence>
<dbReference type="EC" id="1.1.1.44" evidence="6"/>
<dbReference type="InterPro" id="IPR008927">
    <property type="entry name" value="6-PGluconate_DH-like_C_sf"/>
</dbReference>
<protein>
    <submittedName>
        <fullName evidence="6">2-hydroxy-3-oxopropionate reductase</fullName>
        <ecNumber evidence="6">1.1.1.44</ecNumber>
        <ecNumber evidence="6">1.1.1.60</ecNumber>
    </submittedName>
</protein>
<evidence type="ECO:0000256" key="2">
    <source>
        <dbReference type="ARBA" id="ARBA00023027"/>
    </source>
</evidence>
<dbReference type="Pfam" id="PF14833">
    <property type="entry name" value="NAD_binding_11"/>
    <property type="match status" value="1"/>
</dbReference>
<dbReference type="InterPro" id="IPR006115">
    <property type="entry name" value="6PGDH_NADP-bd"/>
</dbReference>
<name>C9Y9R6_CURXX</name>
<evidence type="ECO:0000256" key="3">
    <source>
        <dbReference type="PIRSR" id="PIRSR000103-1"/>
    </source>
</evidence>
<dbReference type="GO" id="GO:0008679">
    <property type="term" value="F:2-hydroxy-3-oxopropionate reductase activity"/>
    <property type="evidence" value="ECO:0007669"/>
    <property type="project" value="UniProtKB-EC"/>
</dbReference>
<dbReference type="GO" id="GO:0050661">
    <property type="term" value="F:NADP binding"/>
    <property type="evidence" value="ECO:0007669"/>
    <property type="project" value="InterPro"/>
</dbReference>
<dbReference type="PANTHER" id="PTHR43060">
    <property type="entry name" value="3-HYDROXYISOBUTYRATE DEHYDROGENASE-LIKE 1, MITOCHONDRIAL-RELATED"/>
    <property type="match status" value="1"/>
</dbReference>
<evidence type="ECO:0000259" key="5">
    <source>
        <dbReference type="Pfam" id="PF14833"/>
    </source>
</evidence>
<proteinExistence type="predicted"/>
<accession>C9Y9R6</accession>
<keyword evidence="2" id="KW-0520">NAD</keyword>
<dbReference type="SUPFAM" id="SSF48179">
    <property type="entry name" value="6-phosphogluconate dehydrogenase C-terminal domain-like"/>
    <property type="match status" value="1"/>
</dbReference>
<evidence type="ECO:0000259" key="4">
    <source>
        <dbReference type="Pfam" id="PF03446"/>
    </source>
</evidence>
<dbReference type="InterPro" id="IPR013328">
    <property type="entry name" value="6PGD_dom2"/>
</dbReference>